<feature type="region of interest" description="Disordered" evidence="1">
    <location>
        <begin position="114"/>
        <end position="151"/>
    </location>
</feature>
<dbReference type="PANTHER" id="PTHR48098:SF1">
    <property type="entry name" value="DIACYLGLYCEROL ACYLTRANSFERASE_MYCOLYLTRANSFERASE AG85A"/>
    <property type="match status" value="1"/>
</dbReference>
<dbReference type="Gene3D" id="3.40.50.1820">
    <property type="entry name" value="alpha/beta hydrolase"/>
    <property type="match status" value="1"/>
</dbReference>
<keyword evidence="2" id="KW-0472">Membrane</keyword>
<name>A0A8B3FR21_9ACTN</name>
<dbReference type="Pfam" id="PF00756">
    <property type="entry name" value="Esterase"/>
    <property type="match status" value="1"/>
</dbReference>
<evidence type="ECO:0000256" key="2">
    <source>
        <dbReference type="SAM" id="Phobius"/>
    </source>
</evidence>
<dbReference type="AlphaFoldDB" id="A0A8B3FR21"/>
<dbReference type="InterPro" id="IPR050583">
    <property type="entry name" value="Mycobacterial_A85_antigen"/>
</dbReference>
<dbReference type="PANTHER" id="PTHR48098">
    <property type="entry name" value="ENTEROCHELIN ESTERASE-RELATED"/>
    <property type="match status" value="1"/>
</dbReference>
<dbReference type="Proteomes" id="UP000279336">
    <property type="component" value="Unassembled WGS sequence"/>
</dbReference>
<feature type="compositionally biased region" description="Polar residues" evidence="1">
    <location>
        <begin position="138"/>
        <end position="151"/>
    </location>
</feature>
<keyword evidence="2" id="KW-1133">Transmembrane helix</keyword>
<evidence type="ECO:0008006" key="5">
    <source>
        <dbReference type="Google" id="ProtNLM"/>
    </source>
</evidence>
<gene>
    <name evidence="3" type="ORF">D7U36_08640</name>
</gene>
<comment type="caution">
    <text evidence="3">The sequence shown here is derived from an EMBL/GenBank/DDBJ whole genome shotgun (WGS) entry which is preliminary data.</text>
</comment>
<reference evidence="3 4" key="1">
    <citation type="submission" date="2018-10" db="EMBL/GenBank/DDBJ databases">
        <title>Propionibacterium australiense Genome Sequencing and Assembly.</title>
        <authorList>
            <person name="Bernier A.-M."/>
            <person name="Bernard K."/>
        </authorList>
    </citation>
    <scope>NUCLEOTIDE SEQUENCE [LARGE SCALE GENOMIC DNA]</scope>
    <source>
        <strain evidence="3 4">NML98A078</strain>
    </source>
</reference>
<proteinExistence type="predicted"/>
<evidence type="ECO:0000256" key="1">
    <source>
        <dbReference type="SAM" id="MobiDB-lite"/>
    </source>
</evidence>
<dbReference type="OrthoDB" id="3723842at2"/>
<accession>A0A8B3FR21</accession>
<sequence>MLGNRSSRVTQVTETRHAMPQWLQLNSPVPAVLAGVALAAVLAWTLIRIPLRPATKPWRAVARQVVGVLSSILLSILVLALGLNAAQGWYPTWASLAGAGKVVDVSTSGRVEAETSTTAPWATGQPSALQADPRQNPALGSQDWSNPGQSRYLTVTIPGQQGETGHRALVWLPASYLSQPERFYPVILAFAGVPGSISTYQEGDMAIGQRIEELVGEHKMREAIVVVPDVFPDNLDTECVDASDGSIRTESWLTTSVVPWITANLRAIGDRQGWATLGLSAGGWCSTMLTMRHPELFGHSISMAGYFKPLFDGKAYRPEGDPEYDLARIAEQNAPAVRLWVWTAKDDERPYAELTQFEPRVKAPTSLTSTLLESGGHAPSVWETGLPVGLAWLGESAQFSGVAA</sequence>
<keyword evidence="2" id="KW-0812">Transmembrane</keyword>
<feature type="transmembrane region" description="Helical" evidence="2">
    <location>
        <begin position="29"/>
        <end position="49"/>
    </location>
</feature>
<feature type="transmembrane region" description="Helical" evidence="2">
    <location>
        <begin position="61"/>
        <end position="83"/>
    </location>
</feature>
<dbReference type="InterPro" id="IPR029058">
    <property type="entry name" value="AB_hydrolase_fold"/>
</dbReference>
<dbReference type="GO" id="GO:0016747">
    <property type="term" value="F:acyltransferase activity, transferring groups other than amino-acyl groups"/>
    <property type="evidence" value="ECO:0007669"/>
    <property type="project" value="TreeGrafter"/>
</dbReference>
<dbReference type="InterPro" id="IPR000801">
    <property type="entry name" value="Esterase-like"/>
</dbReference>
<organism evidence="3 4">
    <name type="scientific">Propionibacterium australiense</name>
    <dbReference type="NCBI Taxonomy" id="119981"/>
    <lineage>
        <taxon>Bacteria</taxon>
        <taxon>Bacillati</taxon>
        <taxon>Actinomycetota</taxon>
        <taxon>Actinomycetes</taxon>
        <taxon>Propionibacteriales</taxon>
        <taxon>Propionibacteriaceae</taxon>
        <taxon>Propionibacterium</taxon>
    </lineage>
</organism>
<evidence type="ECO:0000313" key="4">
    <source>
        <dbReference type="Proteomes" id="UP000279336"/>
    </source>
</evidence>
<feature type="compositionally biased region" description="Polar residues" evidence="1">
    <location>
        <begin position="114"/>
        <end position="128"/>
    </location>
</feature>
<protein>
    <recommendedName>
        <fullName evidence="5">Esterase</fullName>
    </recommendedName>
</protein>
<dbReference type="EMBL" id="RCIW01000012">
    <property type="protein sequence ID" value="RLP08878.1"/>
    <property type="molecule type" value="Genomic_DNA"/>
</dbReference>
<dbReference type="SUPFAM" id="SSF53474">
    <property type="entry name" value="alpha/beta-Hydrolases"/>
    <property type="match status" value="1"/>
</dbReference>
<evidence type="ECO:0000313" key="3">
    <source>
        <dbReference type="EMBL" id="RLP08878.1"/>
    </source>
</evidence>